<evidence type="ECO:0000256" key="5">
    <source>
        <dbReference type="ARBA" id="ARBA00023136"/>
    </source>
</evidence>
<evidence type="ECO:0000256" key="2">
    <source>
        <dbReference type="ARBA" id="ARBA00004371"/>
    </source>
</evidence>
<evidence type="ECO:0000256" key="9">
    <source>
        <dbReference type="ARBA" id="ARBA00042134"/>
    </source>
</evidence>
<dbReference type="Pfam" id="PF07534">
    <property type="entry name" value="TLD"/>
    <property type="match status" value="1"/>
</dbReference>
<dbReference type="SMART" id="SM00584">
    <property type="entry name" value="TLDc"/>
    <property type="match status" value="1"/>
</dbReference>
<evidence type="ECO:0000313" key="13">
    <source>
        <dbReference type="Proteomes" id="UP000053676"/>
    </source>
</evidence>
<accession>W2SRJ8</accession>
<dbReference type="STRING" id="51031.W2SRJ8"/>
<feature type="domain" description="TLDc" evidence="11">
    <location>
        <begin position="170"/>
        <end position="350"/>
    </location>
</feature>
<dbReference type="GO" id="GO:0016020">
    <property type="term" value="C:membrane"/>
    <property type="evidence" value="ECO:0007669"/>
    <property type="project" value="UniProtKB-SubCell"/>
</dbReference>
<dbReference type="KEGG" id="nai:NECAME_13892"/>
<dbReference type="OrthoDB" id="289228at2759"/>
<dbReference type="GO" id="GO:0005764">
    <property type="term" value="C:lysosome"/>
    <property type="evidence" value="ECO:0007669"/>
    <property type="project" value="UniProtKB-SubCell"/>
</dbReference>
<feature type="region of interest" description="Disordered" evidence="10">
    <location>
        <begin position="1"/>
        <end position="21"/>
    </location>
</feature>
<dbReference type="EMBL" id="KI664724">
    <property type="protein sequence ID" value="ETN72354.1"/>
    <property type="molecule type" value="Genomic_DNA"/>
</dbReference>
<evidence type="ECO:0000256" key="3">
    <source>
        <dbReference type="ARBA" id="ARBA00004496"/>
    </source>
</evidence>
<evidence type="ECO:0000256" key="10">
    <source>
        <dbReference type="SAM" id="MobiDB-lite"/>
    </source>
</evidence>
<evidence type="ECO:0000256" key="8">
    <source>
        <dbReference type="ARBA" id="ARBA00041780"/>
    </source>
</evidence>
<dbReference type="OMA" id="SFFKCEQ"/>
<organism evidence="12 13">
    <name type="scientific">Necator americanus</name>
    <name type="common">Human hookworm</name>
    <dbReference type="NCBI Taxonomy" id="51031"/>
    <lineage>
        <taxon>Eukaryota</taxon>
        <taxon>Metazoa</taxon>
        <taxon>Ecdysozoa</taxon>
        <taxon>Nematoda</taxon>
        <taxon>Chromadorea</taxon>
        <taxon>Rhabditida</taxon>
        <taxon>Rhabditina</taxon>
        <taxon>Rhabditomorpha</taxon>
        <taxon>Strongyloidea</taxon>
        <taxon>Ancylostomatidae</taxon>
        <taxon>Bunostominae</taxon>
        <taxon>Necator</taxon>
    </lineage>
</organism>
<keyword evidence="13" id="KW-1185">Reference proteome</keyword>
<dbReference type="PANTHER" id="PTHR23354">
    <property type="entry name" value="NUCLEOLAR PROTEIN 7/ESTROGEN RECEPTOR COACTIVATOR-RELATED"/>
    <property type="match status" value="1"/>
</dbReference>
<evidence type="ECO:0000256" key="1">
    <source>
        <dbReference type="ARBA" id="ARBA00004370"/>
    </source>
</evidence>
<dbReference type="GO" id="GO:0006979">
    <property type="term" value="P:response to oxidative stress"/>
    <property type="evidence" value="ECO:0007669"/>
    <property type="project" value="TreeGrafter"/>
</dbReference>
<keyword evidence="4" id="KW-0963">Cytoplasm</keyword>
<dbReference type="AlphaFoldDB" id="W2SRJ8"/>
<evidence type="ECO:0000313" key="12">
    <source>
        <dbReference type="EMBL" id="ETN72354.1"/>
    </source>
</evidence>
<keyword evidence="6" id="KW-0458">Lysosome</keyword>
<evidence type="ECO:0000259" key="11">
    <source>
        <dbReference type="PROSITE" id="PS51886"/>
    </source>
</evidence>
<sequence length="408" mass="45079">MNFHMGAEASKSSKKAEVSHLNNEQVKRFEQELKKFSNGSTSIDKSQFDAAYSKLRPETSAIFEAIGHGQQCSFSSVLMLADSLLGDASDQSTALLKIFGTIAHALAKVVSIYAHRHQLSADDSAAMLDHLMLDAPSDDGRFERWLVGNCIASQLILHVFSPLVFEEGPSLHPLLSCTSSLLTHSGAVVVNMHLPVERRKNWTLLFSSFSQMLKRVNGEGPCVVIVTSTNNRTFGCFASAGELSLTNVLQGFHLGPTYRGDATCLLFEIHPEIRVYAATGRSENYAYLNCQQASLPNGLGIGGYEDAWPFFIHEDYGKGTTLANISSFEKCHLSGSDHFEIKNVEVWRVGEKPKIPFEEECIRSEKSVIDKDPEARAMLEMSGRNLHSDAYREPASLLDEPFDLTHSK</sequence>
<name>W2SRJ8_NECAM</name>
<evidence type="ECO:0000256" key="7">
    <source>
        <dbReference type="ARBA" id="ARBA00039594"/>
    </source>
</evidence>
<keyword evidence="5" id="KW-0472">Membrane</keyword>
<gene>
    <name evidence="12" type="ORF">NECAME_13892</name>
</gene>
<evidence type="ECO:0000256" key="6">
    <source>
        <dbReference type="ARBA" id="ARBA00023228"/>
    </source>
</evidence>
<evidence type="ECO:0000256" key="4">
    <source>
        <dbReference type="ARBA" id="ARBA00022490"/>
    </source>
</evidence>
<dbReference type="InterPro" id="IPR006571">
    <property type="entry name" value="TLDc_dom"/>
</dbReference>
<proteinExistence type="predicted"/>
<dbReference type="Proteomes" id="UP000053676">
    <property type="component" value="Unassembled WGS sequence"/>
</dbReference>
<protein>
    <recommendedName>
        <fullName evidence="7">MTOR-associated protein MEAK7</fullName>
    </recommendedName>
    <alternativeName>
        <fullName evidence="9">TBC/LysM-associated domain-containing protein 1</fullName>
    </alternativeName>
    <alternativeName>
        <fullName evidence="8">TLD domain-containing protein 1</fullName>
    </alternativeName>
</protein>
<comment type="subcellular location">
    <subcellularLocation>
        <location evidence="3">Cytoplasm</location>
    </subcellularLocation>
    <subcellularLocation>
        <location evidence="2">Lysosome</location>
    </subcellularLocation>
    <subcellularLocation>
        <location evidence="1">Membrane</location>
    </subcellularLocation>
</comment>
<dbReference type="PANTHER" id="PTHR23354:SF131">
    <property type="entry name" value="MTOR-ASSOCIATED PROTEIN MEAK7"/>
    <property type="match status" value="1"/>
</dbReference>
<dbReference type="PROSITE" id="PS51886">
    <property type="entry name" value="TLDC"/>
    <property type="match status" value="1"/>
</dbReference>
<dbReference type="GO" id="GO:0005634">
    <property type="term" value="C:nucleus"/>
    <property type="evidence" value="ECO:0007669"/>
    <property type="project" value="TreeGrafter"/>
</dbReference>
<reference evidence="13" key="1">
    <citation type="journal article" date="2014" name="Nat. Genet.">
        <title>Genome of the human hookworm Necator americanus.</title>
        <authorList>
            <person name="Tang Y.T."/>
            <person name="Gao X."/>
            <person name="Rosa B.A."/>
            <person name="Abubucker S."/>
            <person name="Hallsworth-Pepin K."/>
            <person name="Martin J."/>
            <person name="Tyagi R."/>
            <person name="Heizer E."/>
            <person name="Zhang X."/>
            <person name="Bhonagiri-Palsikar V."/>
            <person name="Minx P."/>
            <person name="Warren W.C."/>
            <person name="Wang Q."/>
            <person name="Zhan B."/>
            <person name="Hotez P.J."/>
            <person name="Sternberg P.W."/>
            <person name="Dougall A."/>
            <person name="Gaze S.T."/>
            <person name="Mulvenna J."/>
            <person name="Sotillo J."/>
            <person name="Ranganathan S."/>
            <person name="Rabelo E.M."/>
            <person name="Wilson R.K."/>
            <person name="Felgner P.L."/>
            <person name="Bethony J."/>
            <person name="Hawdon J.M."/>
            <person name="Gasser R.B."/>
            <person name="Loukas A."/>
            <person name="Mitreva M."/>
        </authorList>
    </citation>
    <scope>NUCLEOTIDE SEQUENCE [LARGE SCALE GENOMIC DNA]</scope>
</reference>